<keyword evidence="3" id="KW-1185">Reference proteome</keyword>
<dbReference type="EMBL" id="PDUG01000036">
    <property type="protein sequence ID" value="PIC11896.1"/>
    <property type="molecule type" value="Genomic_DNA"/>
</dbReference>
<protein>
    <submittedName>
        <fullName evidence="2">Uncharacterized protein</fullName>
    </submittedName>
</protein>
<organism evidence="2 3">
    <name type="scientific">Caenorhabditis nigoni</name>
    <dbReference type="NCBI Taxonomy" id="1611254"/>
    <lineage>
        <taxon>Eukaryota</taxon>
        <taxon>Metazoa</taxon>
        <taxon>Ecdysozoa</taxon>
        <taxon>Nematoda</taxon>
        <taxon>Chromadorea</taxon>
        <taxon>Rhabditida</taxon>
        <taxon>Rhabditina</taxon>
        <taxon>Rhabditomorpha</taxon>
        <taxon>Rhabditoidea</taxon>
        <taxon>Rhabditidae</taxon>
        <taxon>Peloderinae</taxon>
        <taxon>Caenorhabditis</taxon>
    </lineage>
</organism>
<proteinExistence type="predicted"/>
<feature type="region of interest" description="Disordered" evidence="1">
    <location>
        <begin position="1"/>
        <end position="28"/>
    </location>
</feature>
<name>A0A2G5SAF4_9PELO</name>
<gene>
    <name evidence="2" type="ORF">B9Z55_028768</name>
</gene>
<evidence type="ECO:0000256" key="1">
    <source>
        <dbReference type="SAM" id="MobiDB-lite"/>
    </source>
</evidence>
<dbReference type="Proteomes" id="UP000230233">
    <property type="component" value="Unassembled WGS sequence"/>
</dbReference>
<dbReference type="AlphaFoldDB" id="A0A2G5SAF4"/>
<feature type="region of interest" description="Disordered" evidence="1">
    <location>
        <begin position="56"/>
        <end position="76"/>
    </location>
</feature>
<feature type="compositionally biased region" description="Basic and acidic residues" evidence="1">
    <location>
        <begin position="63"/>
        <end position="76"/>
    </location>
</feature>
<accession>A0A2G5SAF4</accession>
<sequence length="92" mass="10760">MSDQTVKLAEKEWSVNDTPPKSDQLPRTRHVSDGKMYTYRGNKLLSIKKATKPTPYKLSTKKQHVEAREKETATKKKGARDLFYEFQKMEKK</sequence>
<comment type="caution">
    <text evidence="2">The sequence shown here is derived from an EMBL/GenBank/DDBJ whole genome shotgun (WGS) entry which is preliminary data.</text>
</comment>
<evidence type="ECO:0000313" key="3">
    <source>
        <dbReference type="Proteomes" id="UP000230233"/>
    </source>
</evidence>
<reference evidence="3" key="1">
    <citation type="submission" date="2017-10" db="EMBL/GenBank/DDBJ databases">
        <title>Rapid genome shrinkage in a self-fertile nematode reveals novel sperm competition proteins.</title>
        <authorList>
            <person name="Yin D."/>
            <person name="Schwarz E.M."/>
            <person name="Thomas C.G."/>
            <person name="Felde R.L."/>
            <person name="Korf I.F."/>
            <person name="Cutter A.D."/>
            <person name="Schartner C.M."/>
            <person name="Ralston E.J."/>
            <person name="Meyer B.J."/>
            <person name="Haag E.S."/>
        </authorList>
    </citation>
    <scope>NUCLEOTIDE SEQUENCE [LARGE SCALE GENOMIC DNA]</scope>
    <source>
        <strain evidence="3">JU1422</strain>
    </source>
</reference>
<evidence type="ECO:0000313" key="2">
    <source>
        <dbReference type="EMBL" id="PIC11896.1"/>
    </source>
</evidence>